<feature type="region of interest" description="Disordered" evidence="1">
    <location>
        <begin position="308"/>
        <end position="328"/>
    </location>
</feature>
<dbReference type="KEGG" id="clus:A9F13_13g01661"/>
<gene>
    <name evidence="2" type="ORF">A9F13_13g01661</name>
</gene>
<organism evidence="2 3">
    <name type="scientific">Clavispora lusitaniae</name>
    <name type="common">Candida lusitaniae</name>
    <dbReference type="NCBI Taxonomy" id="36911"/>
    <lineage>
        <taxon>Eukaryota</taxon>
        <taxon>Fungi</taxon>
        <taxon>Dikarya</taxon>
        <taxon>Ascomycota</taxon>
        <taxon>Saccharomycotina</taxon>
        <taxon>Pichiomycetes</taxon>
        <taxon>Metschnikowiaceae</taxon>
        <taxon>Clavispora</taxon>
    </lineage>
</organism>
<accession>A0AA91T0Y0</accession>
<evidence type="ECO:0000256" key="1">
    <source>
        <dbReference type="SAM" id="MobiDB-lite"/>
    </source>
</evidence>
<feature type="region of interest" description="Disordered" evidence="1">
    <location>
        <begin position="60"/>
        <end position="156"/>
    </location>
</feature>
<comment type="caution">
    <text evidence="2">The sequence shown here is derived from an EMBL/GenBank/DDBJ whole genome shotgun (WGS) entry which is preliminary data.</text>
</comment>
<protein>
    <submittedName>
        <fullName evidence="2">Uncharacterized protein</fullName>
    </submittedName>
</protein>
<reference evidence="2 3" key="1">
    <citation type="submission" date="2017-04" db="EMBL/GenBank/DDBJ databases">
        <title>Draft genome of the yeast Clavispora lusitaniae type strain CBS 6936.</title>
        <authorList>
            <person name="Durrens P."/>
            <person name="Klopp C."/>
            <person name="Biteau N."/>
            <person name="Fitton-Ouhabi V."/>
            <person name="Dementhon K."/>
            <person name="Accoceberry I."/>
            <person name="Sherman D.J."/>
            <person name="Noel T."/>
        </authorList>
    </citation>
    <scope>NUCLEOTIDE SEQUENCE [LARGE SCALE GENOMIC DNA]</scope>
    <source>
        <strain evidence="2 3">CBS 6936</strain>
    </source>
</reference>
<dbReference type="AlphaFoldDB" id="A0AA91T0Y0"/>
<proteinExistence type="predicted"/>
<feature type="region of interest" description="Disordered" evidence="1">
    <location>
        <begin position="263"/>
        <end position="290"/>
    </location>
</feature>
<feature type="compositionally biased region" description="Polar residues" evidence="1">
    <location>
        <begin position="84"/>
        <end position="107"/>
    </location>
</feature>
<feature type="compositionally biased region" description="Low complexity" evidence="1">
    <location>
        <begin position="113"/>
        <end position="142"/>
    </location>
</feature>
<name>A0AA91T0Y0_CLALS</name>
<sequence length="421" mass="45733">MAPHSQPLPKVRKSYIDLQPPVRPAERLDLDIASAIRAFSPSTHNVEDLPSLPAINMKTRRFRRSEGRRSISSPAFLQSKGAMGSTTTFSASGSNSTAMGAQVSSMVPSLHRSSCAESTSAASDSSSHLSLHSHSSSNGTKSSYREPPVEKAAPNSSSVTIFDSSFNISAPSLASTASGCRRVSPLDDSRLMNPSACDQILSLYLKDSSQSSASSVYSSVSPSEASSNALNDVFEEVLHAYDSVEDFSQYDSLFDDEKHSAYNAPIKSDSSSKDHANEIPSVPKESSAEANSIARKVEVAQEFATKDKTSVPELPVCPKPGHSDRPSSVFYPPSATLRQRVLSLNGAYDYSLDMCADYDKSRFMIPEEDRIHPIGARSRHSHYLEKSLWDQPRKPEVAPSHASRRFSSGPLLKVKRLFSAH</sequence>
<evidence type="ECO:0000313" key="2">
    <source>
        <dbReference type="EMBL" id="OVF07456.1"/>
    </source>
</evidence>
<dbReference type="EMBL" id="LYUB02000013">
    <property type="protein sequence ID" value="OVF07456.1"/>
    <property type="molecule type" value="Genomic_DNA"/>
</dbReference>
<evidence type="ECO:0000313" key="3">
    <source>
        <dbReference type="Proteomes" id="UP000195602"/>
    </source>
</evidence>
<dbReference type="Proteomes" id="UP000195602">
    <property type="component" value="Unassembled WGS sequence"/>
</dbReference>